<dbReference type="Pfam" id="PF00001">
    <property type="entry name" value="7tm_1"/>
    <property type="match status" value="1"/>
</dbReference>
<keyword evidence="8" id="KW-1185">Reference proteome</keyword>
<organism evidence="7 8">
    <name type="scientific">Candolleomyces eurysporus</name>
    <dbReference type="NCBI Taxonomy" id="2828524"/>
    <lineage>
        <taxon>Eukaryota</taxon>
        <taxon>Fungi</taxon>
        <taxon>Dikarya</taxon>
        <taxon>Basidiomycota</taxon>
        <taxon>Agaricomycotina</taxon>
        <taxon>Agaricomycetes</taxon>
        <taxon>Agaricomycetidae</taxon>
        <taxon>Agaricales</taxon>
        <taxon>Agaricineae</taxon>
        <taxon>Psathyrellaceae</taxon>
        <taxon>Candolleomyces</taxon>
    </lineage>
</organism>
<dbReference type="CDD" id="cd00637">
    <property type="entry name" value="7tm_classA_rhodopsin-like"/>
    <property type="match status" value="1"/>
</dbReference>
<protein>
    <recommendedName>
        <fullName evidence="9">Glucose receptor Git3 N-terminal domain-containing protein</fullName>
    </recommendedName>
</protein>
<dbReference type="OrthoDB" id="100006at2759"/>
<dbReference type="Gene3D" id="1.20.1070.10">
    <property type="entry name" value="Rhodopsin 7-helix transmembrane proteins"/>
    <property type="match status" value="1"/>
</dbReference>
<evidence type="ECO:0000313" key="7">
    <source>
        <dbReference type="EMBL" id="KAJ2922562.1"/>
    </source>
</evidence>
<feature type="transmembrane region" description="Helical" evidence="6">
    <location>
        <begin position="60"/>
        <end position="82"/>
    </location>
</feature>
<feature type="non-terminal residue" evidence="7">
    <location>
        <position position="1"/>
    </location>
</feature>
<feature type="region of interest" description="Disordered" evidence="5">
    <location>
        <begin position="353"/>
        <end position="438"/>
    </location>
</feature>
<feature type="transmembrane region" description="Helical" evidence="6">
    <location>
        <begin position="102"/>
        <end position="124"/>
    </location>
</feature>
<evidence type="ECO:0000256" key="2">
    <source>
        <dbReference type="ARBA" id="ARBA00022692"/>
    </source>
</evidence>
<feature type="transmembrane region" description="Helical" evidence="6">
    <location>
        <begin position="136"/>
        <end position="154"/>
    </location>
</feature>
<dbReference type="Proteomes" id="UP001140091">
    <property type="component" value="Unassembled WGS sequence"/>
</dbReference>
<feature type="transmembrane region" description="Helical" evidence="6">
    <location>
        <begin position="245"/>
        <end position="264"/>
    </location>
</feature>
<dbReference type="InterPro" id="IPR000276">
    <property type="entry name" value="GPCR_Rhodpsn"/>
</dbReference>
<reference evidence="7" key="1">
    <citation type="submission" date="2022-06" db="EMBL/GenBank/DDBJ databases">
        <title>Genome Sequence of Candolleomyces eurysporus.</title>
        <authorList>
            <person name="Buettner E."/>
        </authorList>
    </citation>
    <scope>NUCLEOTIDE SEQUENCE</scope>
    <source>
        <strain evidence="7">VTCC 930004</strain>
    </source>
</reference>
<proteinExistence type="predicted"/>
<sequence>MSSDKEPFSFDERLGIYFSLQSSCLSAAAVVTLLSYAFIRWWKRRGRSSGVDSDASGSILFLNLMLADLLQAIANMPNIRWMREGKVTEGTLCTTQAVIKQIGINGVALSSLFIALHTFSVLILRWKVRRHAPEAGVAFIWIFIVLVVGIPNAVHRNERYYGDTDYWCWITREFQAAQLLTEYVWMWVSAFIMAILYGIMFLVMRGFLIVGNGVRWAKRQDRVKLDLSGGDDEEERAARAMANLLLFYPAVYIICVFPISLARWLRFGGSKPPFQFTLFASALFSFSGLFNVILYFMTRREYAVGPSISVTAPTLPSTAQHNNHLSDKEASQISNSREDINSVLDERYGRQSPLMYQNGTSPTGNSTPLSPNLTLHSTSPLHQSPPSRTVPLGQGYEPAPPQSAGHLSASDSLASRGNTLNSGYRLDDDENDYGRLPG</sequence>
<dbReference type="PANTHER" id="PTHR23112:SF37">
    <property type="entry name" value="G PROTEIN-COUPLED RECEPTOR GPR1"/>
    <property type="match status" value="1"/>
</dbReference>
<gene>
    <name evidence="7" type="ORF">H1R20_g14516</name>
</gene>
<feature type="transmembrane region" description="Helical" evidence="6">
    <location>
        <begin position="276"/>
        <end position="297"/>
    </location>
</feature>
<evidence type="ECO:0008006" key="9">
    <source>
        <dbReference type="Google" id="ProtNLM"/>
    </source>
</evidence>
<dbReference type="GO" id="GO:0007189">
    <property type="term" value="P:adenylate cyclase-activating G protein-coupled receptor signaling pathway"/>
    <property type="evidence" value="ECO:0007669"/>
    <property type="project" value="TreeGrafter"/>
</dbReference>
<dbReference type="GO" id="GO:0004930">
    <property type="term" value="F:G protein-coupled receptor activity"/>
    <property type="evidence" value="ECO:0007669"/>
    <property type="project" value="InterPro"/>
</dbReference>
<evidence type="ECO:0000313" key="8">
    <source>
        <dbReference type="Proteomes" id="UP001140091"/>
    </source>
</evidence>
<keyword evidence="3 6" id="KW-1133">Transmembrane helix</keyword>
<dbReference type="GO" id="GO:0005886">
    <property type="term" value="C:plasma membrane"/>
    <property type="evidence" value="ECO:0007669"/>
    <property type="project" value="TreeGrafter"/>
</dbReference>
<feature type="compositionally biased region" description="Basic and acidic residues" evidence="5">
    <location>
        <begin position="324"/>
        <end position="337"/>
    </location>
</feature>
<evidence type="ECO:0000256" key="5">
    <source>
        <dbReference type="SAM" id="MobiDB-lite"/>
    </source>
</evidence>
<feature type="compositionally biased region" description="Polar residues" evidence="5">
    <location>
        <begin position="354"/>
        <end position="387"/>
    </location>
</feature>
<name>A0A9W8IU13_9AGAR</name>
<comment type="subcellular location">
    <subcellularLocation>
        <location evidence="1">Membrane</location>
        <topology evidence="1">Multi-pass membrane protein</topology>
    </subcellularLocation>
</comment>
<feature type="transmembrane region" description="Helical" evidence="6">
    <location>
        <begin position="16"/>
        <end position="39"/>
    </location>
</feature>
<evidence type="ECO:0000256" key="6">
    <source>
        <dbReference type="SAM" id="Phobius"/>
    </source>
</evidence>
<keyword evidence="4 6" id="KW-0472">Membrane</keyword>
<keyword evidence="2 6" id="KW-0812">Transmembrane</keyword>
<feature type="region of interest" description="Disordered" evidence="5">
    <location>
        <begin position="315"/>
        <end position="337"/>
    </location>
</feature>
<accession>A0A9W8IU13</accession>
<feature type="transmembrane region" description="Helical" evidence="6">
    <location>
        <begin position="184"/>
        <end position="210"/>
    </location>
</feature>
<dbReference type="AlphaFoldDB" id="A0A9W8IU13"/>
<evidence type="ECO:0000256" key="3">
    <source>
        <dbReference type="ARBA" id="ARBA00022989"/>
    </source>
</evidence>
<evidence type="ECO:0000256" key="4">
    <source>
        <dbReference type="ARBA" id="ARBA00023136"/>
    </source>
</evidence>
<comment type="caution">
    <text evidence="7">The sequence shown here is derived from an EMBL/GenBank/DDBJ whole genome shotgun (WGS) entry which is preliminary data.</text>
</comment>
<dbReference type="PANTHER" id="PTHR23112">
    <property type="entry name" value="G PROTEIN-COUPLED RECEPTOR 157-RELATED"/>
    <property type="match status" value="1"/>
</dbReference>
<dbReference type="SUPFAM" id="SSF81321">
    <property type="entry name" value="Family A G protein-coupled receptor-like"/>
    <property type="match status" value="1"/>
</dbReference>
<dbReference type="EMBL" id="JANBPK010001484">
    <property type="protein sequence ID" value="KAJ2922562.1"/>
    <property type="molecule type" value="Genomic_DNA"/>
</dbReference>
<feature type="compositionally biased region" description="Polar residues" evidence="5">
    <location>
        <begin position="409"/>
        <end position="422"/>
    </location>
</feature>
<evidence type="ECO:0000256" key="1">
    <source>
        <dbReference type="ARBA" id="ARBA00004141"/>
    </source>
</evidence>